<feature type="non-terminal residue" evidence="1">
    <location>
        <position position="184"/>
    </location>
</feature>
<gene>
    <name evidence="1" type="ORF">S01H1_20112</name>
</gene>
<evidence type="ECO:0000313" key="1">
    <source>
        <dbReference type="EMBL" id="GAF98725.1"/>
    </source>
</evidence>
<sequence length="184" mass="21269">MIYYYPNRPTLVPPDPNTPMKPKPDYINKLENSGRYVAEQKWNGDNTEIYTDDMSFWNRRKGHHRYKPLPETLKALKIFPKGSIINLELIHYRTKLIKNFLLVHSLLAWDGSLLTGKTWGDARLILEKFFKTMAKKLNGSGLHLSPVWKSGFWNLFQKADGEMIEGIVLKEPKGKLIISANTIP</sequence>
<dbReference type="AlphaFoldDB" id="X0VDT4"/>
<organism evidence="1">
    <name type="scientific">marine sediment metagenome</name>
    <dbReference type="NCBI Taxonomy" id="412755"/>
    <lineage>
        <taxon>unclassified sequences</taxon>
        <taxon>metagenomes</taxon>
        <taxon>ecological metagenomes</taxon>
    </lineage>
</organism>
<proteinExistence type="predicted"/>
<protein>
    <recommendedName>
        <fullName evidence="2">ATP-dependent DNA ligase family profile domain-containing protein</fullName>
    </recommendedName>
</protein>
<reference evidence="1" key="1">
    <citation type="journal article" date="2014" name="Front. Microbiol.">
        <title>High frequency of phylogenetically diverse reductive dehalogenase-homologous genes in deep subseafloor sedimentary metagenomes.</title>
        <authorList>
            <person name="Kawai M."/>
            <person name="Futagami T."/>
            <person name="Toyoda A."/>
            <person name="Takaki Y."/>
            <person name="Nishi S."/>
            <person name="Hori S."/>
            <person name="Arai W."/>
            <person name="Tsubouchi T."/>
            <person name="Morono Y."/>
            <person name="Uchiyama I."/>
            <person name="Ito T."/>
            <person name="Fujiyama A."/>
            <person name="Inagaki F."/>
            <person name="Takami H."/>
        </authorList>
    </citation>
    <scope>NUCLEOTIDE SEQUENCE</scope>
    <source>
        <strain evidence="1">Expedition CK06-06</strain>
    </source>
</reference>
<name>X0VDT4_9ZZZZ</name>
<dbReference type="EMBL" id="BARS01010951">
    <property type="protein sequence ID" value="GAF98725.1"/>
    <property type="molecule type" value="Genomic_DNA"/>
</dbReference>
<dbReference type="SUPFAM" id="SSF56091">
    <property type="entry name" value="DNA ligase/mRNA capping enzyme, catalytic domain"/>
    <property type="match status" value="1"/>
</dbReference>
<accession>X0VDT4</accession>
<comment type="caution">
    <text evidence="1">The sequence shown here is derived from an EMBL/GenBank/DDBJ whole genome shotgun (WGS) entry which is preliminary data.</text>
</comment>
<evidence type="ECO:0008006" key="2">
    <source>
        <dbReference type="Google" id="ProtNLM"/>
    </source>
</evidence>